<dbReference type="OrthoDB" id="1922476at2759"/>
<dbReference type="PANTHER" id="PTHR33703">
    <property type="entry name" value="OS07G0691300 PROTEIN"/>
    <property type="match status" value="1"/>
</dbReference>
<organism evidence="1 2">
    <name type="scientific">Salix dunnii</name>
    <dbReference type="NCBI Taxonomy" id="1413687"/>
    <lineage>
        <taxon>Eukaryota</taxon>
        <taxon>Viridiplantae</taxon>
        <taxon>Streptophyta</taxon>
        <taxon>Embryophyta</taxon>
        <taxon>Tracheophyta</taxon>
        <taxon>Spermatophyta</taxon>
        <taxon>Magnoliopsida</taxon>
        <taxon>eudicotyledons</taxon>
        <taxon>Gunneridae</taxon>
        <taxon>Pentapetalae</taxon>
        <taxon>rosids</taxon>
        <taxon>fabids</taxon>
        <taxon>Malpighiales</taxon>
        <taxon>Salicaceae</taxon>
        <taxon>Saliceae</taxon>
        <taxon>Salix</taxon>
    </lineage>
</organism>
<dbReference type="InterPro" id="IPR009798">
    <property type="entry name" value="Wun1-like"/>
</dbReference>
<dbReference type="EMBL" id="JADGMS010000016">
    <property type="protein sequence ID" value="KAF9665325.1"/>
    <property type="molecule type" value="Genomic_DNA"/>
</dbReference>
<name>A0A835J840_9ROSI</name>
<gene>
    <name evidence="1" type="ORF">SADUNF_Sadunf16G0111100</name>
</gene>
<accession>A0A835J840</accession>
<dbReference type="PANTHER" id="PTHR33703:SF16">
    <property type="entry name" value="OS05G0342100 PROTEIN"/>
    <property type="match status" value="1"/>
</dbReference>
<dbReference type="Pfam" id="PF07107">
    <property type="entry name" value="WI12"/>
    <property type="match status" value="1"/>
</dbReference>
<sequence length="294" mass="33799">MSANAIESPMPESVLKVEMQNKGIVDALYKGLSNGEMGTVAKLIASDLEWWFHGPPRCQHMMKILTGESTHTKFRFEPRCIEVIGDCVIAEGWEGAQVYWVHVWTLKDNVITQFREYFNTWLTVKDISPHGWEIRHENHTLWRSHPRDLFKRSLPGLILVEPGVVQPHPKDFISGIRPGNDLRYNGQSILAAYKVDPLLSIIESNRRPEDIDQVNLPACMVQIHLCVDVSIPIPSCKNLPLNAREWFRQAPKDNAQKFAKRAIKLHARCKTWSDGFQLLPKQKYNGFIEVQQIR</sequence>
<evidence type="ECO:0008006" key="3">
    <source>
        <dbReference type="Google" id="ProtNLM"/>
    </source>
</evidence>
<dbReference type="Gene3D" id="3.10.450.50">
    <property type="match status" value="1"/>
</dbReference>
<evidence type="ECO:0000313" key="1">
    <source>
        <dbReference type="EMBL" id="KAF9665325.1"/>
    </source>
</evidence>
<protein>
    <recommendedName>
        <fullName evidence="3">Wound-induced protein 1</fullName>
    </recommendedName>
</protein>
<dbReference type="InterPro" id="IPR032710">
    <property type="entry name" value="NTF2-like_dom_sf"/>
</dbReference>
<dbReference type="SUPFAM" id="SSF54427">
    <property type="entry name" value="NTF2-like"/>
    <property type="match status" value="1"/>
</dbReference>
<proteinExistence type="predicted"/>
<comment type="caution">
    <text evidence="1">The sequence shown here is derived from an EMBL/GenBank/DDBJ whole genome shotgun (WGS) entry which is preliminary data.</text>
</comment>
<keyword evidence="2" id="KW-1185">Reference proteome</keyword>
<reference evidence="1 2" key="1">
    <citation type="submission" date="2020-10" db="EMBL/GenBank/DDBJ databases">
        <title>Plant Genome Project.</title>
        <authorList>
            <person name="Zhang R.-G."/>
        </authorList>
    </citation>
    <scope>NUCLEOTIDE SEQUENCE [LARGE SCALE GENOMIC DNA]</scope>
    <source>
        <strain evidence="1">FAFU-HL-1</strain>
        <tissue evidence="1">Leaf</tissue>
    </source>
</reference>
<dbReference type="Proteomes" id="UP000657918">
    <property type="component" value="Chromosome 16"/>
</dbReference>
<evidence type="ECO:0000313" key="2">
    <source>
        <dbReference type="Proteomes" id="UP000657918"/>
    </source>
</evidence>
<dbReference type="AlphaFoldDB" id="A0A835J840"/>